<dbReference type="InterPro" id="IPR020843">
    <property type="entry name" value="ER"/>
</dbReference>
<keyword evidence="5" id="KW-0560">Oxidoreductase</keyword>
<keyword evidence="3" id="KW-0479">Metal-binding</keyword>
<dbReference type="GO" id="GO:0005737">
    <property type="term" value="C:cytoplasm"/>
    <property type="evidence" value="ECO:0007669"/>
    <property type="project" value="TreeGrafter"/>
</dbReference>
<sequence length="491" mass="52205">MTTVDIPKQQKAAIKQGEGADSKAPVQQIDVPTPTGLCASDKSLIKDEWAAFGISMKPETGGVAGHEGAGIVVAVGDDMHHKWKVGDRAGIKWVWSTCGECEFCTNGVDELHCPHQKNSGFSAAGTFQQYALSDGRYTTRIPDGVTDEEAGPIMCGGVTAYTACKRSAVKPGQWIVLPGAGGGLGHFAVQYAKAMGMRIIAIDGGDEKRDLCKRLGAEEFIDFTKTQDIAAEVLRITTYGAHGVLVTAATKEAYASAPALLRPGGTVVAVGLPKDPTVLAGAPPLLLCLKKLNIVGSVVGTLKDVEEALDFTARGLVHPILTKGTLEDLDKYIDLMVAEPAPSNHYKSISGTSLAWTTGPRGLMVAQTKADPEEATFSLICGPKWRALSMEGAQSNAKAQVDATSGTRRKYLNLAQKLCRAPLTPVGNKTCGRDIREDSSLTTGTDIADYLRKALIMASNRIRRSTRITSPNREIYSTREIPSGSFSRAAD</sequence>
<evidence type="ECO:0000256" key="4">
    <source>
        <dbReference type="ARBA" id="ARBA00022833"/>
    </source>
</evidence>
<evidence type="ECO:0000313" key="9">
    <source>
        <dbReference type="EMBL" id="KAJ9606071.1"/>
    </source>
</evidence>
<dbReference type="CDD" id="cd08297">
    <property type="entry name" value="CAD3"/>
    <property type="match status" value="1"/>
</dbReference>
<gene>
    <name evidence="9" type="ORF">H2200_009032</name>
</gene>
<keyword evidence="6" id="KW-0520">NAD</keyword>
<dbReference type="SUPFAM" id="SSF50129">
    <property type="entry name" value="GroES-like"/>
    <property type="match status" value="1"/>
</dbReference>
<evidence type="ECO:0000256" key="1">
    <source>
        <dbReference type="ARBA" id="ARBA00001947"/>
    </source>
</evidence>
<dbReference type="Gene3D" id="3.40.50.720">
    <property type="entry name" value="NAD(P)-binding Rossmann-like Domain"/>
    <property type="match status" value="1"/>
</dbReference>
<name>A0AA39CF65_9EURO</name>
<proteinExistence type="inferred from homology"/>
<evidence type="ECO:0000256" key="2">
    <source>
        <dbReference type="ARBA" id="ARBA00008072"/>
    </source>
</evidence>
<dbReference type="SMART" id="SM00829">
    <property type="entry name" value="PKS_ER"/>
    <property type="match status" value="1"/>
</dbReference>
<dbReference type="Pfam" id="PF08240">
    <property type="entry name" value="ADH_N"/>
    <property type="match status" value="1"/>
</dbReference>
<dbReference type="GO" id="GO:0004022">
    <property type="term" value="F:alcohol dehydrogenase (NAD+) activity"/>
    <property type="evidence" value="ECO:0007669"/>
    <property type="project" value="TreeGrafter"/>
</dbReference>
<dbReference type="Gene3D" id="3.90.180.10">
    <property type="entry name" value="Medium-chain alcohol dehydrogenases, catalytic domain"/>
    <property type="match status" value="1"/>
</dbReference>
<feature type="domain" description="Enoyl reductase (ER)" evidence="8">
    <location>
        <begin position="19"/>
        <end position="354"/>
    </location>
</feature>
<dbReference type="AlphaFoldDB" id="A0AA39CF65"/>
<dbReference type="GO" id="GO:0046872">
    <property type="term" value="F:metal ion binding"/>
    <property type="evidence" value="ECO:0007669"/>
    <property type="project" value="UniProtKB-KW"/>
</dbReference>
<dbReference type="InterPro" id="IPR013154">
    <property type="entry name" value="ADH-like_N"/>
</dbReference>
<comment type="cofactor">
    <cofactor evidence="1">
        <name>Zn(2+)</name>
        <dbReference type="ChEBI" id="CHEBI:29105"/>
    </cofactor>
</comment>
<dbReference type="SUPFAM" id="SSF51735">
    <property type="entry name" value="NAD(P)-binding Rossmann-fold domains"/>
    <property type="match status" value="1"/>
</dbReference>
<dbReference type="PANTHER" id="PTHR42940:SF1">
    <property type="entry name" value="ENOYL REDUCTASE (ER) DOMAIN-CONTAINING PROTEIN"/>
    <property type="match status" value="1"/>
</dbReference>
<dbReference type="EMBL" id="JAPDRK010000014">
    <property type="protein sequence ID" value="KAJ9606071.1"/>
    <property type="molecule type" value="Genomic_DNA"/>
</dbReference>
<dbReference type="InterPro" id="IPR013149">
    <property type="entry name" value="ADH-like_C"/>
</dbReference>
<dbReference type="PANTHER" id="PTHR42940">
    <property type="entry name" value="ALCOHOL DEHYDROGENASE 1-RELATED"/>
    <property type="match status" value="1"/>
</dbReference>
<dbReference type="Proteomes" id="UP001172673">
    <property type="component" value="Unassembled WGS sequence"/>
</dbReference>
<evidence type="ECO:0000256" key="3">
    <source>
        <dbReference type="ARBA" id="ARBA00022723"/>
    </source>
</evidence>
<dbReference type="InterPro" id="IPR011032">
    <property type="entry name" value="GroES-like_sf"/>
</dbReference>
<dbReference type="InterPro" id="IPR036291">
    <property type="entry name" value="NAD(P)-bd_dom_sf"/>
</dbReference>
<dbReference type="FunFam" id="3.40.50.720:FF:000039">
    <property type="entry name" value="Alcohol dehydrogenase AdhP"/>
    <property type="match status" value="1"/>
</dbReference>
<comment type="caution">
    <text evidence="9">The sequence shown here is derived from an EMBL/GenBank/DDBJ whole genome shotgun (WGS) entry which is preliminary data.</text>
</comment>
<evidence type="ECO:0000313" key="10">
    <source>
        <dbReference type="Proteomes" id="UP001172673"/>
    </source>
</evidence>
<reference evidence="9" key="1">
    <citation type="submission" date="2022-10" db="EMBL/GenBank/DDBJ databases">
        <title>Culturing micro-colonial fungi from biological soil crusts in the Mojave desert and describing Neophaeococcomyces mojavensis, and introducing the new genera and species Taxawa tesnikishii.</title>
        <authorList>
            <person name="Kurbessoian T."/>
            <person name="Stajich J.E."/>
        </authorList>
    </citation>
    <scope>NUCLEOTIDE SEQUENCE</scope>
    <source>
        <strain evidence="9">TK_41</strain>
    </source>
</reference>
<keyword evidence="10" id="KW-1185">Reference proteome</keyword>
<evidence type="ECO:0000256" key="7">
    <source>
        <dbReference type="SAM" id="MobiDB-lite"/>
    </source>
</evidence>
<dbReference type="Pfam" id="PF00107">
    <property type="entry name" value="ADH_zinc_N"/>
    <property type="match status" value="1"/>
</dbReference>
<evidence type="ECO:0000256" key="5">
    <source>
        <dbReference type="ARBA" id="ARBA00023002"/>
    </source>
</evidence>
<organism evidence="9 10">
    <name type="scientific">Cladophialophora chaetospira</name>
    <dbReference type="NCBI Taxonomy" id="386627"/>
    <lineage>
        <taxon>Eukaryota</taxon>
        <taxon>Fungi</taxon>
        <taxon>Dikarya</taxon>
        <taxon>Ascomycota</taxon>
        <taxon>Pezizomycotina</taxon>
        <taxon>Eurotiomycetes</taxon>
        <taxon>Chaetothyriomycetidae</taxon>
        <taxon>Chaetothyriales</taxon>
        <taxon>Herpotrichiellaceae</taxon>
        <taxon>Cladophialophora</taxon>
    </lineage>
</organism>
<evidence type="ECO:0000259" key="8">
    <source>
        <dbReference type="SMART" id="SM00829"/>
    </source>
</evidence>
<evidence type="ECO:0000256" key="6">
    <source>
        <dbReference type="ARBA" id="ARBA00023027"/>
    </source>
</evidence>
<feature type="region of interest" description="Disordered" evidence="7">
    <location>
        <begin position="1"/>
        <end position="25"/>
    </location>
</feature>
<accession>A0AA39CF65</accession>
<protein>
    <recommendedName>
        <fullName evidence="8">Enoyl reductase (ER) domain-containing protein</fullName>
    </recommendedName>
</protein>
<comment type="similarity">
    <text evidence="2">Belongs to the zinc-containing alcohol dehydrogenase family.</text>
</comment>
<keyword evidence="4" id="KW-0862">Zinc</keyword>